<accession>A0ABS1S8J7</accession>
<evidence type="ECO:0000313" key="3">
    <source>
        <dbReference type="Proteomes" id="UP000644749"/>
    </source>
</evidence>
<proteinExistence type="predicted"/>
<comment type="caution">
    <text evidence="2">The sequence shown here is derived from an EMBL/GenBank/DDBJ whole genome shotgun (WGS) entry which is preliminary data.</text>
</comment>
<dbReference type="EMBL" id="JAESHT010000017">
    <property type="protein sequence ID" value="MBL3675066.1"/>
    <property type="molecule type" value="Genomic_DNA"/>
</dbReference>
<organism evidence="2 3">
    <name type="scientific">Paracoccus aerius</name>
    <dbReference type="NCBI Taxonomy" id="1915382"/>
    <lineage>
        <taxon>Bacteria</taxon>
        <taxon>Pseudomonadati</taxon>
        <taxon>Pseudomonadota</taxon>
        <taxon>Alphaproteobacteria</taxon>
        <taxon>Rhodobacterales</taxon>
        <taxon>Paracoccaceae</taxon>
        <taxon>Paracoccus</taxon>
    </lineage>
</organism>
<gene>
    <name evidence="2" type="ORF">JL111_16425</name>
</gene>
<feature type="region of interest" description="Disordered" evidence="1">
    <location>
        <begin position="308"/>
        <end position="359"/>
    </location>
</feature>
<feature type="compositionally biased region" description="Gly residues" evidence="1">
    <location>
        <begin position="145"/>
        <end position="156"/>
    </location>
</feature>
<sequence>MTNEADNPERIEREIEEDRDALRRTLNDLQDELSLDGFARRLTDKFRENGSEWANSASDAARSNPVALALTGVGLAWMIFGRGYDPTHSAKDHYDKRRGSTWDRPSKPYYAGTSSGTSTGTAASTADRFESGSGSVATSGSASAGHGGWKTSGGGTWHNSAGSSSHNSKEGSGMTDGLRQKAQQWRSRISDGTSSLHDRLSEGTEGFSEEARRRVYDARRRALDAREDASRRLRESSRTVSKGYDKEPLFFGVAAVAIGAGLACLLPRTRQEDELLGQYSDQLFHEAESIFEEEKSKLQNAVSAGLNEAKSAAGQVTAAARKELGHGDEDGDGGSQNKSKDGSGTGSSSVTGTGGQSGR</sequence>
<dbReference type="InterPro" id="IPR022062">
    <property type="entry name" value="DUF3618"/>
</dbReference>
<evidence type="ECO:0000256" key="1">
    <source>
        <dbReference type="SAM" id="MobiDB-lite"/>
    </source>
</evidence>
<name>A0ABS1S8J7_9RHOB</name>
<feature type="compositionally biased region" description="Polar residues" evidence="1">
    <location>
        <begin position="181"/>
        <end position="195"/>
    </location>
</feature>
<evidence type="ECO:0000313" key="2">
    <source>
        <dbReference type="EMBL" id="MBL3675066.1"/>
    </source>
</evidence>
<feature type="compositionally biased region" description="Low complexity" evidence="1">
    <location>
        <begin position="111"/>
        <end position="144"/>
    </location>
</feature>
<keyword evidence="3" id="KW-1185">Reference proteome</keyword>
<protein>
    <submittedName>
        <fullName evidence="2">DUF3618 domain-containing protein</fullName>
    </submittedName>
</protein>
<dbReference type="RefSeq" id="WP_191311847.1">
    <property type="nucleotide sequence ID" value="NZ_BNCL01000017.1"/>
</dbReference>
<dbReference type="Proteomes" id="UP000644749">
    <property type="component" value="Unassembled WGS sequence"/>
</dbReference>
<reference evidence="2 3" key="1">
    <citation type="submission" date="2021-01" db="EMBL/GenBank/DDBJ databases">
        <title>011410 draft genome.</title>
        <authorList>
            <person name="Lang L."/>
        </authorList>
    </citation>
    <scope>NUCLEOTIDE SEQUENCE [LARGE SCALE GENOMIC DNA]</scope>
    <source>
        <strain evidence="2 3">KCTC 42845</strain>
    </source>
</reference>
<feature type="compositionally biased region" description="Basic and acidic residues" evidence="1">
    <location>
        <begin position="88"/>
        <end position="106"/>
    </location>
</feature>
<dbReference type="Pfam" id="PF12277">
    <property type="entry name" value="DUF3618"/>
    <property type="match status" value="1"/>
</dbReference>
<feature type="region of interest" description="Disordered" evidence="1">
    <location>
        <begin position="88"/>
        <end position="211"/>
    </location>
</feature>